<evidence type="ECO:0000256" key="2">
    <source>
        <dbReference type="ARBA" id="ARBA00022525"/>
    </source>
</evidence>
<keyword evidence="6" id="KW-0472">Membrane</keyword>
<dbReference type="Proteomes" id="UP001528411">
    <property type="component" value="Unassembled WGS sequence"/>
</dbReference>
<comment type="subcellular location">
    <subcellularLocation>
        <location evidence="1">Secreted</location>
    </subcellularLocation>
</comment>
<keyword evidence="2" id="KW-0964">Secreted</keyword>
<reference evidence="7 8" key="1">
    <citation type="submission" date="2023-01" db="EMBL/GenBank/DDBJ databases">
        <title>Psychrosphaera sp. nov., isolated from marine algae.</title>
        <authorList>
            <person name="Bayburt H."/>
            <person name="Choi B.J."/>
            <person name="Kim J.M."/>
            <person name="Choi D.G."/>
            <person name="Jeon C.O."/>
        </authorList>
    </citation>
    <scope>NUCLEOTIDE SEQUENCE [LARGE SCALE GENOMIC DNA]</scope>
    <source>
        <strain evidence="7 8">G1-22</strain>
    </source>
</reference>
<dbReference type="InterPro" id="IPR011047">
    <property type="entry name" value="Quinoprotein_ADH-like_sf"/>
</dbReference>
<evidence type="ECO:0000256" key="6">
    <source>
        <dbReference type="SAM" id="Phobius"/>
    </source>
</evidence>
<dbReference type="SUPFAM" id="SSF103647">
    <property type="entry name" value="TSP type-3 repeat"/>
    <property type="match status" value="2"/>
</dbReference>
<dbReference type="InterPro" id="IPR028974">
    <property type="entry name" value="TSP_type-3_rpt"/>
</dbReference>
<name>A0ABT5FB20_9GAMM</name>
<evidence type="ECO:0000313" key="8">
    <source>
        <dbReference type="Proteomes" id="UP001528411"/>
    </source>
</evidence>
<dbReference type="Gene3D" id="4.10.1080.10">
    <property type="entry name" value="TSP type-3 repeat"/>
    <property type="match status" value="3"/>
</dbReference>
<feature type="transmembrane region" description="Helical" evidence="6">
    <location>
        <begin position="1819"/>
        <end position="1837"/>
    </location>
</feature>
<dbReference type="Pfam" id="PF18884">
    <property type="entry name" value="TSP3_bac"/>
    <property type="match status" value="3"/>
</dbReference>
<evidence type="ECO:0000313" key="7">
    <source>
        <dbReference type="EMBL" id="MDC2888734.1"/>
    </source>
</evidence>
<organism evidence="7 8">
    <name type="scientific">Psychrosphaera algicola</name>
    <dbReference type="NCBI Taxonomy" id="3023714"/>
    <lineage>
        <taxon>Bacteria</taxon>
        <taxon>Pseudomonadati</taxon>
        <taxon>Pseudomonadota</taxon>
        <taxon>Gammaproteobacteria</taxon>
        <taxon>Alteromonadales</taxon>
        <taxon>Pseudoalteromonadaceae</taxon>
        <taxon>Psychrosphaera</taxon>
    </lineage>
</organism>
<accession>A0ABT5FB20</accession>
<comment type="caution">
    <text evidence="7">The sequence shown here is derived from an EMBL/GenBank/DDBJ whole genome shotgun (WGS) entry which is preliminary data.</text>
</comment>
<keyword evidence="6" id="KW-1133">Transmembrane helix</keyword>
<feature type="compositionally biased region" description="Basic and acidic residues" evidence="5">
    <location>
        <begin position="14"/>
        <end position="23"/>
    </location>
</feature>
<feature type="region of interest" description="Disordered" evidence="5">
    <location>
        <begin position="1223"/>
        <end position="1243"/>
    </location>
</feature>
<keyword evidence="8" id="KW-1185">Reference proteome</keyword>
<keyword evidence="3" id="KW-0732">Signal</keyword>
<evidence type="ECO:0000256" key="1">
    <source>
        <dbReference type="ARBA" id="ARBA00004613"/>
    </source>
</evidence>
<evidence type="ECO:0000256" key="3">
    <source>
        <dbReference type="ARBA" id="ARBA00022729"/>
    </source>
</evidence>
<gene>
    <name evidence="7" type="ORF">PN838_08090</name>
</gene>
<dbReference type="EMBL" id="JAQOMS010000002">
    <property type="protein sequence ID" value="MDC2888734.1"/>
    <property type="molecule type" value="Genomic_DNA"/>
</dbReference>
<proteinExistence type="predicted"/>
<protein>
    <submittedName>
        <fullName evidence="7">Uncharacterized protein</fullName>
    </submittedName>
</protein>
<keyword evidence="4" id="KW-0106">Calcium</keyword>
<dbReference type="InterPro" id="IPR059100">
    <property type="entry name" value="TSP3_bac"/>
</dbReference>
<evidence type="ECO:0000256" key="4">
    <source>
        <dbReference type="ARBA" id="ARBA00022837"/>
    </source>
</evidence>
<feature type="region of interest" description="Disordered" evidence="5">
    <location>
        <begin position="1"/>
        <end position="39"/>
    </location>
</feature>
<dbReference type="PANTHER" id="PTHR10199">
    <property type="entry name" value="THROMBOSPONDIN"/>
    <property type="match status" value="1"/>
</dbReference>
<sequence length="1849" mass="197910">MGDNADGFPTDNTKSADLDRDGIEDSVDTDQDGDGYSDELELEFGSDPIVASSVPYQKIELASDIRAGSSSSTPKYFTEFNGKTYFQANDGTSGIELYVYDGTSTELVFDIRTGTSSSSPVELVVNATGDTMYFVASDGTDKALWSLSDVDGAVPVKVAAFATTADDTETAEIDESVTAFSTIKNLYVMGSKIYFAGKRSGDTKDISTYSLADAEYSENVATDEELYSFDTITGEITLEVVADNEDGIEPANFTELDGVLYFSGNSKVEIQEIYNPRADTWFNVAVPVVSLFKLDSSGVEVVEGVQSVESVYAHDGKIFMNATTALSSGEDDVTGQELAIYDPATGEVVVHDLEVGASATGALLEIDPSDFITFKGDLYFVGDTEQGVTLVKYVGGSDVIEPIVKYNYETNPSNLNPKYLTVHGDKLYFQGYDGAEYKEHDDPTFGYYNELFVYDGVNAPRIVTNLRVGASASPSFIASVNNELLMYANNGSTGNELFKLATETASFDVDGDSDGVMDVVDAFPNDAAASADTDGDGYPDALVEGVETSLVVDAFPNDATEFADTDGDGVGNNADAFPLDAAASVDEDSDGFPDSWNAGKTEADTTTGLVIDEFPADIVDTDMDGTFDQEDNDDDGDGYSDELELEFGSDPIVASSIPYQKIELASDIRAGSSSSTPKYFTEFNGKTYFQANGGTNGIELYVYDGTSTELVFDIRTGTSSSSPVELVVNATGDTMYFVASDGTDKALWSLSDVDGAVPVKVAAFATTADDTETAEIDESVTAFSTIKNLYVMGSKIYFAGKRSGDTKDISTYSLADAEYSENVATDEELYSFDTITGEITLEVVADNEDGIEPENFTELDGVLYFSGNSKVEIQEIYNSRADAWFTVAVPVVSLFKLDSSGVEVVEGVQSVESVYAHDGKIFMNATTALSSGEDDVTGQELAIYDPATGEVVVHDLEVGASATGALLEIDPSDFITFKGDLYFVGDTEQGVTLVKYVGGSDVIEPIVKYNYETNPSNLNPKYLTVHGDKLYFQGYDGAEYKEHDDPTFGYYNELFVYDGVNAPRIVTNLRVGASASPSFIASVNNELLMYANNGSTGNELFKLATETASFDVDGDSDGVMDVVDVFPNDAAASADTDGDGYPDALVEGVETSLVVDAFPNDATEFADTDGDGVGNNADAFPLDVAASADEDSDGFPDSWNAGKTEADTTTGLVIDEFPADIVDTDMDGTYDKEDNDDDGDGYSDELELEFGSDPIVASSVPYQKIELASDIRAGSSSSTPKYFTEFNGKTYFQANGGTNGIELYVYDGTSTELVFDIRTGTSSSSPVELVVNATGDTMYFVASDGTDKALWSLSDVDGAVPVKVAAFATTADDTETAEIDESVTAFSTIKNLYVMGSKIYFAGKRSGDTKDISTYSLADAEYSENVATDEELYSFDTITGEITLEVVADNEDGIEPENFTELDGVLYFSGNSKVEIQEIYNSRADAWFKVAVPVVSLFKLDSSGVEVVEGVQSVESVYAHDGKIFMNATTALSSGEDDVTGQELAIYDPATGEVVVHDLEVGASATGALLEIDPSDFITFKGDLYFVGDTEQGVTLVKYVGGSDVIEPIVKYNYETNPSNLNPKYLTVHGDKLYFQGYDGAEYKEHDDPTFGYYNELFVYDGVNAPRIVTNLRVGASASPSFIASVNNELLMYANNGSTGNELFKLSGDVMDSDSDSVADVYDAFPNDAAASADTDGDGYPDVLVEGVETTLVVDAFPLDAAASMDDGDGYPDAWNEGATAADSTTGLVLDQFLQMAGSTGQIQTVMVLVIIPMHSRHILVRQLMPMAMAILIVIMTDTTTKLRKVVKN</sequence>
<keyword evidence="6" id="KW-0812">Transmembrane</keyword>
<feature type="compositionally biased region" description="Acidic residues" evidence="5">
    <location>
        <begin position="24"/>
        <end position="39"/>
    </location>
</feature>
<dbReference type="RefSeq" id="WP_272180312.1">
    <property type="nucleotide sequence ID" value="NZ_JAQOMS010000002.1"/>
</dbReference>
<dbReference type="SUPFAM" id="SSF50998">
    <property type="entry name" value="Quinoprotein alcohol dehydrogenase-like"/>
    <property type="match status" value="1"/>
</dbReference>
<evidence type="ECO:0000256" key="5">
    <source>
        <dbReference type="SAM" id="MobiDB-lite"/>
    </source>
</evidence>